<name>A0A401GVS2_9APHY</name>
<keyword evidence="1" id="KW-0812">Transmembrane</keyword>
<feature type="transmembrane region" description="Helical" evidence="1">
    <location>
        <begin position="360"/>
        <end position="377"/>
    </location>
</feature>
<comment type="caution">
    <text evidence="2">The sequence shown here is derived from an EMBL/GenBank/DDBJ whole genome shotgun (WGS) entry which is preliminary data.</text>
</comment>
<feature type="transmembrane region" description="Helical" evidence="1">
    <location>
        <begin position="384"/>
        <end position="407"/>
    </location>
</feature>
<organism evidence="2 3">
    <name type="scientific">Sparassis crispa</name>
    <dbReference type="NCBI Taxonomy" id="139825"/>
    <lineage>
        <taxon>Eukaryota</taxon>
        <taxon>Fungi</taxon>
        <taxon>Dikarya</taxon>
        <taxon>Basidiomycota</taxon>
        <taxon>Agaricomycotina</taxon>
        <taxon>Agaricomycetes</taxon>
        <taxon>Polyporales</taxon>
        <taxon>Sparassidaceae</taxon>
        <taxon>Sparassis</taxon>
    </lineage>
</organism>
<evidence type="ECO:0000313" key="3">
    <source>
        <dbReference type="Proteomes" id="UP000287166"/>
    </source>
</evidence>
<dbReference type="OrthoDB" id="2993683at2759"/>
<dbReference type="GeneID" id="38783245"/>
<sequence length="830" mass="90081">MKAAISCASTYMEHTMDVTFTLKPSVSVSASIVLGSSKPYIFSGSNSVLQWINLVNGTSTLLPGLSTDPLESWPSDATGDPTAVTDLMNVSYPAWMWLLAHATNMTLEDFRDVDRLQNATTSTFENMWPDFAQANLMVDPDTSGSSSTTVDGMVHSSDLKLIAHPLSVRLAQGTLSALIFVVIGVYILWPQTVLPRDPSSLAALATLLAAKEGTIDLDKVVSDTEGKSVSSNRSEMQLRFEEGLATVKSSDSTITPLRQQGDGTLPMWRPLTLHPITGTTLAVLIVGTIVALQYTYRYSMSHHGFGDSDTKSSALQTLRNYVALIYIFILIIMLSSYLSAIQVLDSYISLARSPMRAHSTVMYAPASCTQVGLVWHATQHHSIVGLLCAAMLMTLPFLKIAVAGLLITTSTLHQSPVALNWTGTFNNTYNFGSFFVINENGSAFPTGFQSGCPVGLVDCPVPGWSTILSQIPQFGLLLPDWVMATDAVGVVDVDPLGWLLDSVNVTVPLPMVSAQLFNCSALESSDYNYTVGFLEGVIFPNEKPGLIVQLPPSLDPVTCSNANDWACPSGEVPNQVMLTLPQKPGYFGEANALYGGYIFYYGKTQDNNASQITDLIIVECAYNITQSTKQVTITKSNTSTVPILTIDQSSVRDAEIVIDHGTDDGNLPYFIFPVFPLATNASQAFDTFNQILTLRNISAPLSAFLDPSYLIPAVQELYTAFWAIYANVYMRLPVNRSDASHPGKCPYAGHSSTPRRDPRMRTHATALIWSTGNALPFSPTSIGAQLRLIVSSRFSELEVLGEDVDNNELGKTLDSYRFALGWSNDIDGVT</sequence>
<evidence type="ECO:0000256" key="1">
    <source>
        <dbReference type="SAM" id="Phobius"/>
    </source>
</evidence>
<keyword evidence="1" id="KW-1133">Transmembrane helix</keyword>
<evidence type="ECO:0000313" key="2">
    <source>
        <dbReference type="EMBL" id="GBE86328.1"/>
    </source>
</evidence>
<protein>
    <submittedName>
        <fullName evidence="2">Uncharacterized protein</fullName>
    </submittedName>
</protein>
<dbReference type="EMBL" id="BFAD01000009">
    <property type="protein sequence ID" value="GBE86328.1"/>
    <property type="molecule type" value="Genomic_DNA"/>
</dbReference>
<dbReference type="STRING" id="139825.A0A401GVS2"/>
<keyword evidence="3" id="KW-1185">Reference proteome</keyword>
<dbReference type="Proteomes" id="UP000287166">
    <property type="component" value="Unassembled WGS sequence"/>
</dbReference>
<dbReference type="InParanoid" id="A0A401GVS2"/>
<gene>
    <name evidence="2" type="ORF">SCP_0902070</name>
</gene>
<keyword evidence="1" id="KW-0472">Membrane</keyword>
<proteinExistence type="predicted"/>
<feature type="transmembrane region" description="Helical" evidence="1">
    <location>
        <begin position="276"/>
        <end position="296"/>
    </location>
</feature>
<dbReference type="RefSeq" id="XP_027617241.1">
    <property type="nucleotide sequence ID" value="XM_027761440.1"/>
</dbReference>
<reference evidence="2 3" key="1">
    <citation type="journal article" date="2018" name="Sci. Rep.">
        <title>Genome sequence of the cauliflower mushroom Sparassis crispa (Hanabiratake) and its association with beneficial usage.</title>
        <authorList>
            <person name="Kiyama R."/>
            <person name="Furutani Y."/>
            <person name="Kawaguchi K."/>
            <person name="Nakanishi T."/>
        </authorList>
    </citation>
    <scope>NUCLEOTIDE SEQUENCE [LARGE SCALE GENOMIC DNA]</scope>
</reference>
<dbReference type="PANTHER" id="PTHR37544:SF1">
    <property type="entry name" value="PHOSPHORIBOSYLAMINOIMIDAZOLE-SUCCINOCARBOXAMIDE SYNTHASE"/>
    <property type="match status" value="1"/>
</dbReference>
<dbReference type="AlphaFoldDB" id="A0A401GVS2"/>
<feature type="transmembrane region" description="Helical" evidence="1">
    <location>
        <begin position="170"/>
        <end position="189"/>
    </location>
</feature>
<feature type="transmembrane region" description="Helical" evidence="1">
    <location>
        <begin position="321"/>
        <end position="340"/>
    </location>
</feature>
<dbReference type="PANTHER" id="PTHR37544">
    <property type="entry name" value="SPRAY-RELATED"/>
    <property type="match status" value="1"/>
</dbReference>
<accession>A0A401GVS2</accession>